<dbReference type="InterPro" id="IPR009057">
    <property type="entry name" value="Homeodomain-like_sf"/>
</dbReference>
<evidence type="ECO:0000259" key="3">
    <source>
        <dbReference type="PROSITE" id="PS50977"/>
    </source>
</evidence>
<dbReference type="Proteomes" id="UP001479933">
    <property type="component" value="Chromosome"/>
</dbReference>
<keyword evidence="1 2" id="KW-0238">DNA-binding</keyword>
<dbReference type="PANTHER" id="PTHR30055">
    <property type="entry name" value="HTH-TYPE TRANSCRIPTIONAL REGULATOR RUTR"/>
    <property type="match status" value="1"/>
</dbReference>
<evidence type="ECO:0000313" key="4">
    <source>
        <dbReference type="EMBL" id="WYY07443.1"/>
    </source>
</evidence>
<gene>
    <name evidence="4" type="ORF">RVF87_21055</name>
</gene>
<dbReference type="Gene3D" id="1.10.357.10">
    <property type="entry name" value="Tetracycline Repressor, domain 2"/>
    <property type="match status" value="1"/>
</dbReference>
<dbReference type="Pfam" id="PF00440">
    <property type="entry name" value="TetR_N"/>
    <property type="match status" value="1"/>
</dbReference>
<feature type="domain" description="HTH tetR-type" evidence="3">
    <location>
        <begin position="6"/>
        <end position="66"/>
    </location>
</feature>
<reference evidence="4 5" key="1">
    <citation type="journal article" date="2023" name="Virus Evol.">
        <title>Computational host range prediction-The good, the bad, and the ugly.</title>
        <authorList>
            <person name="Howell A.A."/>
            <person name="Versoza C.J."/>
            <person name="Pfeifer S.P."/>
        </authorList>
    </citation>
    <scope>NUCLEOTIDE SEQUENCE [LARGE SCALE GENOMIC DNA]</scope>
    <source>
        <strain evidence="4 5">1610/1b</strain>
    </source>
</reference>
<name>A0ABZ2U1A6_9ACTN</name>
<feature type="DNA-binding region" description="H-T-H motif" evidence="2">
    <location>
        <begin position="29"/>
        <end position="48"/>
    </location>
</feature>
<evidence type="ECO:0000256" key="1">
    <source>
        <dbReference type="ARBA" id="ARBA00023125"/>
    </source>
</evidence>
<dbReference type="RefSeq" id="WP_066169460.1">
    <property type="nucleotide sequence ID" value="NZ_CP136137.1"/>
</dbReference>
<dbReference type="PROSITE" id="PS50977">
    <property type="entry name" value="HTH_TETR_2"/>
    <property type="match status" value="1"/>
</dbReference>
<dbReference type="InterPro" id="IPR001647">
    <property type="entry name" value="HTH_TetR"/>
</dbReference>
<evidence type="ECO:0000313" key="5">
    <source>
        <dbReference type="Proteomes" id="UP001479933"/>
    </source>
</evidence>
<keyword evidence="5" id="KW-1185">Reference proteome</keyword>
<evidence type="ECO:0000256" key="2">
    <source>
        <dbReference type="PROSITE-ProRule" id="PRU00335"/>
    </source>
</evidence>
<organism evidence="4 5">
    <name type="scientific">Gordonia hydrophobica</name>
    <dbReference type="NCBI Taxonomy" id="40516"/>
    <lineage>
        <taxon>Bacteria</taxon>
        <taxon>Bacillati</taxon>
        <taxon>Actinomycetota</taxon>
        <taxon>Actinomycetes</taxon>
        <taxon>Mycobacteriales</taxon>
        <taxon>Gordoniaceae</taxon>
        <taxon>Gordonia</taxon>
    </lineage>
</organism>
<dbReference type="PANTHER" id="PTHR30055:SF148">
    <property type="entry name" value="TETR-FAMILY TRANSCRIPTIONAL REGULATOR"/>
    <property type="match status" value="1"/>
</dbReference>
<sequence>MGRPAKHTIDDFLDAAVAIFADDGVRAVTLAAVAGRLGAANGSVYYRFPDRESLLQAVWLRTAQRFRDHYTQQLGDEPGIEEAIDAAAWIVQWCRDNPAQAQVLQAGPRTFGPDEWPAQEADVHAGHAQLRGFVATLAEQSLATPDEIAFALIELPLAVVRRHLQAGRAPTDRDVELVRRLATVILSRPSPTS</sequence>
<dbReference type="EMBL" id="CP136137">
    <property type="protein sequence ID" value="WYY07443.1"/>
    <property type="molecule type" value="Genomic_DNA"/>
</dbReference>
<dbReference type="InterPro" id="IPR050109">
    <property type="entry name" value="HTH-type_TetR-like_transc_reg"/>
</dbReference>
<accession>A0ABZ2U1A6</accession>
<dbReference type="SUPFAM" id="SSF46689">
    <property type="entry name" value="Homeodomain-like"/>
    <property type="match status" value="1"/>
</dbReference>
<protein>
    <submittedName>
        <fullName evidence="4">TetR/AcrR family transcriptional regulator</fullName>
    </submittedName>
</protein>
<dbReference type="PRINTS" id="PR00455">
    <property type="entry name" value="HTHTETR"/>
</dbReference>
<proteinExistence type="predicted"/>